<dbReference type="CTD" id="79807"/>
<evidence type="ECO:0000259" key="2">
    <source>
        <dbReference type="Pfam" id="PF13679"/>
    </source>
</evidence>
<dbReference type="Gene3D" id="3.40.50.150">
    <property type="entry name" value="Vaccinia Virus protein VP39"/>
    <property type="match status" value="1"/>
</dbReference>
<dbReference type="PANTHER" id="PTHR13369:SF0">
    <property type="entry name" value="GLUTATHIONE S-TRANSFERASE C-TERMINAL DOMAIN-CONTAINING PROTEIN"/>
    <property type="match status" value="1"/>
</dbReference>
<dbReference type="KEGG" id="apln:108732376"/>
<dbReference type="GO" id="GO:0005737">
    <property type="term" value="C:cytoplasm"/>
    <property type="evidence" value="ECO:0007669"/>
    <property type="project" value="TreeGrafter"/>
</dbReference>
<dbReference type="PANTHER" id="PTHR13369">
    <property type="match status" value="1"/>
</dbReference>
<comment type="similarity">
    <text evidence="1">Belongs to the GSTCD family.</text>
</comment>
<accession>A0A7F5RGU0</accession>
<dbReference type="AlphaFoldDB" id="A0A7F5RGU0"/>
<dbReference type="InterPro" id="IPR025714">
    <property type="entry name" value="Methyltranfer_dom"/>
</dbReference>
<organism evidence="3 4">
    <name type="scientific">Agrilus planipennis</name>
    <name type="common">Emerald ash borer</name>
    <name type="synonym">Agrilus marcopoli</name>
    <dbReference type="NCBI Taxonomy" id="224129"/>
    <lineage>
        <taxon>Eukaryota</taxon>
        <taxon>Metazoa</taxon>
        <taxon>Ecdysozoa</taxon>
        <taxon>Arthropoda</taxon>
        <taxon>Hexapoda</taxon>
        <taxon>Insecta</taxon>
        <taxon>Pterygota</taxon>
        <taxon>Neoptera</taxon>
        <taxon>Endopterygota</taxon>
        <taxon>Coleoptera</taxon>
        <taxon>Polyphaga</taxon>
        <taxon>Elateriformia</taxon>
        <taxon>Buprestoidea</taxon>
        <taxon>Buprestidae</taxon>
        <taxon>Agrilinae</taxon>
        <taxon>Agrilus</taxon>
    </lineage>
</organism>
<dbReference type="SUPFAM" id="SSF47616">
    <property type="entry name" value="GST C-terminal domain-like"/>
    <property type="match status" value="1"/>
</dbReference>
<dbReference type="InterPro" id="IPR029063">
    <property type="entry name" value="SAM-dependent_MTases_sf"/>
</dbReference>
<evidence type="ECO:0000256" key="1">
    <source>
        <dbReference type="ARBA" id="ARBA00008797"/>
    </source>
</evidence>
<dbReference type="Proteomes" id="UP000192223">
    <property type="component" value="Unplaced"/>
</dbReference>
<dbReference type="CDD" id="cd02440">
    <property type="entry name" value="AdoMet_MTases"/>
    <property type="match status" value="1"/>
</dbReference>
<dbReference type="GeneID" id="108732376"/>
<keyword evidence="3" id="KW-1185">Reference proteome</keyword>
<dbReference type="InterPro" id="IPR036282">
    <property type="entry name" value="Glutathione-S-Trfase_C_sf"/>
</dbReference>
<dbReference type="FunFam" id="3.40.50.150:FF:000725">
    <property type="entry name" value="Glutathione S-transferase, C-terminal domain-containing"/>
    <property type="match status" value="1"/>
</dbReference>
<dbReference type="SUPFAM" id="SSF53335">
    <property type="entry name" value="S-adenosyl-L-methionine-dependent methyltransferases"/>
    <property type="match status" value="1"/>
</dbReference>
<name>A0A7F5RGU0_AGRPL</name>
<dbReference type="FunCoup" id="A0A7F5RGU0">
    <property type="interactions" value="1787"/>
</dbReference>
<evidence type="ECO:0000313" key="4">
    <source>
        <dbReference type="RefSeq" id="XP_025835217.1"/>
    </source>
</evidence>
<dbReference type="InParanoid" id="A0A7F5RGU0"/>
<protein>
    <submittedName>
        <fullName evidence="4">Glutathione S-transferase C-terminal domain-containing protein homolog</fullName>
    </submittedName>
</protein>
<proteinExistence type="inferred from homology"/>
<evidence type="ECO:0000313" key="3">
    <source>
        <dbReference type="Proteomes" id="UP000192223"/>
    </source>
</evidence>
<feature type="domain" description="Methyltransferase" evidence="2">
    <location>
        <begin position="356"/>
        <end position="478"/>
    </location>
</feature>
<dbReference type="CDD" id="cd00299">
    <property type="entry name" value="GST_C_family"/>
    <property type="match status" value="1"/>
</dbReference>
<sequence length="577" mass="65751">MDSLYIKVSRKTQNDYYQVNLETLITIFVYKVCGISNVILKVQFEKESSQPTFLVDFTDIQLQILNNDVPLVAKYCAWPVIISGKSVVAGLAAVCRKIVKSCKNEFKKLLGFREACLMACSESSVWTKFCEVDIISTVKNFLLNFHEYFQDHKFFPPEDLIRFEYHMGQPVRVHNVYKIARQSNGNRNIKSGVPISELNVEHTFGEGVEMTLADVVLFPCFKIFFQILEPDILKKYLPLVIKWYDNMNAQENLPQFTFQMDKLQNKNVINISDVLIPNNITKQSLYVSDPTRYKPQSRIYTKQEDIDEIISHIIDSKLKIISSDKCFYDDVNFSWSEISSEAAPCSGALPEKRVSRKTQQLENLAKAAVKLAEDKSKTIVDFCSGSGHLGIVIAALLPQCRVVLIENKEKSLQRAMERVEKMNLGNVTFLQCNLDYFQANFDIGLALHACGVATDLVIQTCIDRKANFICCPCCYGGIHNCHHVSYPRSRTFKEALIKYQDFLVLSHAADQTHNDNSFKTSQGYLCMNIVDSDRKFYAEECGYTVHLGKLKPPTCTPKNNILIGIKEENVHSLMNKI</sequence>
<dbReference type="Pfam" id="PF13679">
    <property type="entry name" value="Methyltransf_32"/>
    <property type="match status" value="1"/>
</dbReference>
<dbReference type="OrthoDB" id="206598at2759"/>
<gene>
    <name evidence="4" type="primary">LOC108732376</name>
</gene>
<dbReference type="RefSeq" id="XP_025835217.1">
    <property type="nucleotide sequence ID" value="XM_025979432.1"/>
</dbReference>
<reference evidence="4" key="1">
    <citation type="submission" date="2025-08" db="UniProtKB">
        <authorList>
            <consortium name="RefSeq"/>
        </authorList>
    </citation>
    <scope>IDENTIFICATION</scope>
    <source>
        <tissue evidence="4">Entire body</tissue>
    </source>
</reference>